<keyword evidence="1" id="KW-0812">Transmembrane</keyword>
<dbReference type="Gene3D" id="3.40.30.10">
    <property type="entry name" value="Glutaredoxin"/>
    <property type="match status" value="1"/>
</dbReference>
<keyword evidence="1" id="KW-1133">Transmembrane helix</keyword>
<dbReference type="AlphaFoldDB" id="A0A420D9T3"/>
<keyword evidence="1" id="KW-0472">Membrane</keyword>
<dbReference type="InterPro" id="IPR036249">
    <property type="entry name" value="Thioredoxin-like_sf"/>
</dbReference>
<dbReference type="EMBL" id="RAQH01000004">
    <property type="protein sequence ID" value="RKE87787.1"/>
    <property type="molecule type" value="Genomic_DNA"/>
</dbReference>
<protein>
    <submittedName>
        <fullName evidence="3">Thioredoxin</fullName>
    </submittedName>
</protein>
<dbReference type="Pfam" id="PF13098">
    <property type="entry name" value="Thioredoxin_2"/>
    <property type="match status" value="1"/>
</dbReference>
<organism evidence="3 4">
    <name type="scientific">Epilithonimonas arachidiradicis</name>
    <dbReference type="NCBI Taxonomy" id="1617282"/>
    <lineage>
        <taxon>Bacteria</taxon>
        <taxon>Pseudomonadati</taxon>
        <taxon>Bacteroidota</taxon>
        <taxon>Flavobacteriia</taxon>
        <taxon>Flavobacteriales</taxon>
        <taxon>Weeksellaceae</taxon>
        <taxon>Chryseobacterium group</taxon>
        <taxon>Epilithonimonas</taxon>
    </lineage>
</organism>
<feature type="domain" description="Thioredoxin" evidence="2">
    <location>
        <begin position="72"/>
        <end position="207"/>
    </location>
</feature>
<comment type="caution">
    <text evidence="3">The sequence shown here is derived from an EMBL/GenBank/DDBJ whole genome shotgun (WGS) entry which is preliminary data.</text>
</comment>
<evidence type="ECO:0000259" key="2">
    <source>
        <dbReference type="PROSITE" id="PS51352"/>
    </source>
</evidence>
<proteinExistence type="predicted"/>
<dbReference type="SUPFAM" id="SSF52833">
    <property type="entry name" value="Thioredoxin-like"/>
    <property type="match status" value="1"/>
</dbReference>
<name>A0A420D9T3_9FLAO</name>
<reference evidence="3 4" key="1">
    <citation type="submission" date="2018-09" db="EMBL/GenBank/DDBJ databases">
        <title>Genomic Encyclopedia of Archaeal and Bacterial Type Strains, Phase II (KMG-II): from individual species to whole genera.</title>
        <authorList>
            <person name="Goeker M."/>
        </authorList>
    </citation>
    <scope>NUCLEOTIDE SEQUENCE [LARGE SCALE GENOMIC DNA]</scope>
    <source>
        <strain evidence="3 4">DSM 27620</strain>
    </source>
</reference>
<dbReference type="PROSITE" id="PS51352">
    <property type="entry name" value="THIOREDOXIN_2"/>
    <property type="match status" value="1"/>
</dbReference>
<dbReference type="Proteomes" id="UP000285906">
    <property type="component" value="Unassembled WGS sequence"/>
</dbReference>
<accession>A0A420D9T3</accession>
<evidence type="ECO:0000313" key="3">
    <source>
        <dbReference type="EMBL" id="RKE87787.1"/>
    </source>
</evidence>
<evidence type="ECO:0000313" key="4">
    <source>
        <dbReference type="Proteomes" id="UP000285906"/>
    </source>
</evidence>
<dbReference type="GO" id="GO:0045454">
    <property type="term" value="P:cell redox homeostasis"/>
    <property type="evidence" value="ECO:0007669"/>
    <property type="project" value="TreeGrafter"/>
</dbReference>
<dbReference type="InterPro" id="IPR013766">
    <property type="entry name" value="Thioredoxin_domain"/>
</dbReference>
<gene>
    <name evidence="3" type="ORF">BXY58_1923</name>
</gene>
<feature type="transmembrane region" description="Helical" evidence="1">
    <location>
        <begin position="56"/>
        <end position="76"/>
    </location>
</feature>
<evidence type="ECO:0000256" key="1">
    <source>
        <dbReference type="SAM" id="Phobius"/>
    </source>
</evidence>
<dbReference type="PANTHER" id="PTHR43601">
    <property type="entry name" value="THIOREDOXIN, MITOCHONDRIAL"/>
    <property type="match status" value="1"/>
</dbReference>
<dbReference type="PANTHER" id="PTHR43601:SF3">
    <property type="entry name" value="THIOREDOXIN, MITOCHONDRIAL"/>
    <property type="match status" value="1"/>
</dbReference>
<dbReference type="InterPro" id="IPR012336">
    <property type="entry name" value="Thioredoxin-like_fold"/>
</dbReference>
<sequence length="448" mass="51339">MNNFTTSIKEIFESLLSYVFYLKVYSEICKVKKLKLSVFKLCQFLYYSYLRKIIRFIFRMKKISFFFILFVSQLIFSQQSIKFEDSNFAAILAKAKAEKKLVFMDAYASWCGPCKLMEKNVFTDKDVADFYNKNFINARVDMEKGEGRDLAMKYGVRSYPTFLFLNGEGEIVGKELGYIQSKEFLALGQKNNNPELVSTNLKEEFLKGKLDQTGLLNFINLYAGKDPALAKQASEKYFANKKDKTFTGEEVNALLSFTQSVDDANYKVFVANKAEITKLLPENNYKQFDNYLKLMKLVTSATDEKTKTIDDAKVLKDGEGLFPKDELVKSLNVYKLNYYSAHENFPAYEKTALEYYKNPDEFNNTELLAAASTIGEKSTDVKSLQTAARWAEKVVMSQESYDSTSILATLYDKLGKKEEAKMFAGMAANFAKEENKDATKMNEILNKK</sequence>